<dbReference type="RefSeq" id="WP_203004651.1">
    <property type="nucleotide sequence ID" value="NZ_JADWYU010000136.1"/>
</dbReference>
<dbReference type="Proteomes" id="UP000604475">
    <property type="component" value="Unassembled WGS sequence"/>
</dbReference>
<feature type="compositionally biased region" description="Low complexity" evidence="1">
    <location>
        <begin position="581"/>
        <end position="597"/>
    </location>
</feature>
<reference evidence="2" key="1">
    <citation type="submission" date="2020-12" db="EMBL/GenBank/DDBJ databases">
        <title>Genomic characterization of non-nitrogen-fixing Frankia strains.</title>
        <authorList>
            <person name="Carlos-Shanley C."/>
            <person name="Guerra T."/>
            <person name="Hahn D."/>
        </authorList>
    </citation>
    <scope>NUCLEOTIDE SEQUENCE</scope>
    <source>
        <strain evidence="2">CN6</strain>
    </source>
</reference>
<name>A0A937RJK9_9ACTN</name>
<dbReference type="EMBL" id="JAEACQ010000243">
    <property type="protein sequence ID" value="MBL7630145.1"/>
    <property type="molecule type" value="Genomic_DNA"/>
</dbReference>
<feature type="region of interest" description="Disordered" evidence="1">
    <location>
        <begin position="575"/>
        <end position="603"/>
    </location>
</feature>
<dbReference type="AlphaFoldDB" id="A0A937RJK9"/>
<evidence type="ECO:0000313" key="3">
    <source>
        <dbReference type="Proteomes" id="UP000604475"/>
    </source>
</evidence>
<protein>
    <submittedName>
        <fullName evidence="2">Uncharacterized protein</fullName>
    </submittedName>
</protein>
<sequence length="603" mass="62989">MNATRPADPAPNGGLVGPGEDLERFDTMSFPLCVQVPGGWWRFFPVEGGAAEREYVAQLVAFPAVPSSVAPTFLTRQPSLWKLEEQLGWAIPLAGHTVLRTAAPWLALGRYGALRPAGTGSALFTHRADTALPDEALAAGCRPARARLVLRAGHPPTTYGRLLYAENAARRWAYGPLRVEILTPEPAAGTTADGDHAPRLAYRVYDQTRVVFVGDDVPLPDAGADSTAAIRAVVTAITADRGGVLTSNQRHFLAADGVGLAHAVRPFAHPYPPSTPVTVTVADPARGGPATGLVLASATGPDGGLVYLWRPDVADLPGHSWRTHPTRALPAPAGVVEATLGTPDVRTHDPAGEPVLLATGALVAAIDDPRFHVATVLRTFAGDGPSPRYEIQPHDTAAGPIEVNAGEVIPLAGTAWPTSRGLLHARDDGGLPLRPFELIVAVRDYGVATDGWPGIHFEAVGDLPPAPATLDPTAHTHAVDVTPGPPPRRPAPHQQEAAATGFDGVRHLWHPELGHLAVPHRLYAQARDADPARLAAVLERRPWLPAGPHSAELAAVLAALHAPAELAALTPRALDAANQVPGPDLPLAGGPPTDAADPPGPGL</sequence>
<feature type="region of interest" description="Disordered" evidence="1">
    <location>
        <begin position="473"/>
        <end position="494"/>
    </location>
</feature>
<proteinExistence type="predicted"/>
<organism evidence="2 3">
    <name type="scientific">Frankia nepalensis</name>
    <dbReference type="NCBI Taxonomy" id="1836974"/>
    <lineage>
        <taxon>Bacteria</taxon>
        <taxon>Bacillati</taxon>
        <taxon>Actinomycetota</taxon>
        <taxon>Actinomycetes</taxon>
        <taxon>Frankiales</taxon>
        <taxon>Frankiaceae</taxon>
        <taxon>Frankia</taxon>
    </lineage>
</organism>
<evidence type="ECO:0000256" key="1">
    <source>
        <dbReference type="SAM" id="MobiDB-lite"/>
    </source>
</evidence>
<keyword evidence="3" id="KW-1185">Reference proteome</keyword>
<gene>
    <name evidence="2" type="ORF">I7412_23860</name>
</gene>
<comment type="caution">
    <text evidence="2">The sequence shown here is derived from an EMBL/GenBank/DDBJ whole genome shotgun (WGS) entry which is preliminary data.</text>
</comment>
<accession>A0A937RJK9</accession>
<evidence type="ECO:0000313" key="2">
    <source>
        <dbReference type="EMBL" id="MBL7630145.1"/>
    </source>
</evidence>